<dbReference type="AlphaFoldDB" id="A0A2T7PW99"/>
<protein>
    <recommendedName>
        <fullName evidence="7">ABC-2 type transporter transmembrane domain-containing protein</fullName>
    </recommendedName>
</protein>
<feature type="transmembrane region" description="Helical" evidence="6">
    <location>
        <begin position="14"/>
        <end position="35"/>
    </location>
</feature>
<dbReference type="InterPro" id="IPR050352">
    <property type="entry name" value="ABCG_transporters"/>
</dbReference>
<organism evidence="8 9">
    <name type="scientific">Pomacea canaliculata</name>
    <name type="common">Golden apple snail</name>
    <dbReference type="NCBI Taxonomy" id="400727"/>
    <lineage>
        <taxon>Eukaryota</taxon>
        <taxon>Metazoa</taxon>
        <taxon>Spiralia</taxon>
        <taxon>Lophotrochozoa</taxon>
        <taxon>Mollusca</taxon>
        <taxon>Gastropoda</taxon>
        <taxon>Caenogastropoda</taxon>
        <taxon>Architaenioglossa</taxon>
        <taxon>Ampullarioidea</taxon>
        <taxon>Ampullariidae</taxon>
        <taxon>Pomacea</taxon>
    </lineage>
</organism>
<dbReference type="GO" id="GO:0140359">
    <property type="term" value="F:ABC-type transporter activity"/>
    <property type="evidence" value="ECO:0007669"/>
    <property type="project" value="InterPro"/>
</dbReference>
<proteinExistence type="predicted"/>
<evidence type="ECO:0000313" key="9">
    <source>
        <dbReference type="Proteomes" id="UP000245119"/>
    </source>
</evidence>
<reference evidence="8 9" key="1">
    <citation type="submission" date="2018-04" db="EMBL/GenBank/DDBJ databases">
        <title>The genome of golden apple snail Pomacea canaliculata provides insight into stress tolerance and invasive adaptation.</title>
        <authorList>
            <person name="Liu C."/>
            <person name="Liu B."/>
            <person name="Ren Y."/>
            <person name="Zhang Y."/>
            <person name="Wang H."/>
            <person name="Li S."/>
            <person name="Jiang F."/>
            <person name="Yin L."/>
            <person name="Zhang G."/>
            <person name="Qian W."/>
            <person name="Fan W."/>
        </authorList>
    </citation>
    <scope>NUCLEOTIDE SEQUENCE [LARGE SCALE GENOMIC DNA]</scope>
    <source>
        <strain evidence="8">SZHN2017</strain>
        <tissue evidence="8">Muscle</tissue>
    </source>
</reference>
<feature type="transmembrane region" description="Helical" evidence="6">
    <location>
        <begin position="42"/>
        <end position="64"/>
    </location>
</feature>
<keyword evidence="2" id="KW-0813">Transport</keyword>
<name>A0A2T7PW99_POMCA</name>
<dbReference type="PANTHER" id="PTHR48041:SF139">
    <property type="entry name" value="PROTEIN SCARLET"/>
    <property type="match status" value="1"/>
</dbReference>
<feature type="domain" description="ABC-2 type transporter transmembrane" evidence="7">
    <location>
        <begin position="5"/>
        <end position="94"/>
    </location>
</feature>
<evidence type="ECO:0000256" key="1">
    <source>
        <dbReference type="ARBA" id="ARBA00004141"/>
    </source>
</evidence>
<dbReference type="Pfam" id="PF01061">
    <property type="entry name" value="ABC2_membrane"/>
    <property type="match status" value="1"/>
</dbReference>
<keyword evidence="5 6" id="KW-0472">Membrane</keyword>
<gene>
    <name evidence="8" type="ORF">C0Q70_00306</name>
</gene>
<comment type="caution">
    <text evidence="8">The sequence shown here is derived from an EMBL/GenBank/DDBJ whole genome shotgun (WGS) entry which is preliminary data.</text>
</comment>
<sequence length="185" mass="20689">MFAALGLYGTGEAYIINAAVFVLVANVAVSFGYVISTVSPNVNVGLALAPPMMIPLLLFGGFFLNDDSIPIYFIWLKYLSWFKYANELLAVNQWEHVDSLRRYVTERGSTFRPPRGIPSAGFRDPPHPRPSVKVVSQFVKVVSHFIKLTSQLAQRENTKTPTRNVTQVEHFSTDCVAKTVFGFTR</sequence>
<keyword evidence="3 6" id="KW-0812">Transmembrane</keyword>
<evidence type="ECO:0000256" key="2">
    <source>
        <dbReference type="ARBA" id="ARBA00022448"/>
    </source>
</evidence>
<dbReference type="STRING" id="400727.A0A2T7PW99"/>
<dbReference type="GO" id="GO:0005886">
    <property type="term" value="C:plasma membrane"/>
    <property type="evidence" value="ECO:0007669"/>
    <property type="project" value="TreeGrafter"/>
</dbReference>
<dbReference type="Proteomes" id="UP000245119">
    <property type="component" value="Linkage Group LG1"/>
</dbReference>
<evidence type="ECO:0000256" key="4">
    <source>
        <dbReference type="ARBA" id="ARBA00022989"/>
    </source>
</evidence>
<dbReference type="EMBL" id="PZQS01000001">
    <property type="protein sequence ID" value="PVD37706.1"/>
    <property type="molecule type" value="Genomic_DNA"/>
</dbReference>
<evidence type="ECO:0000313" key="8">
    <source>
        <dbReference type="EMBL" id="PVD37706.1"/>
    </source>
</evidence>
<evidence type="ECO:0000256" key="5">
    <source>
        <dbReference type="ARBA" id="ARBA00023136"/>
    </source>
</evidence>
<dbReference type="InterPro" id="IPR013525">
    <property type="entry name" value="ABC2_TM"/>
</dbReference>
<evidence type="ECO:0000256" key="3">
    <source>
        <dbReference type="ARBA" id="ARBA00022692"/>
    </source>
</evidence>
<comment type="subcellular location">
    <subcellularLocation>
        <location evidence="1">Membrane</location>
        <topology evidence="1">Multi-pass membrane protein</topology>
    </subcellularLocation>
</comment>
<accession>A0A2T7PW99</accession>
<dbReference type="OrthoDB" id="66620at2759"/>
<evidence type="ECO:0000256" key="6">
    <source>
        <dbReference type="SAM" id="Phobius"/>
    </source>
</evidence>
<keyword evidence="9" id="KW-1185">Reference proteome</keyword>
<keyword evidence="4 6" id="KW-1133">Transmembrane helix</keyword>
<dbReference type="PANTHER" id="PTHR48041">
    <property type="entry name" value="ABC TRANSPORTER G FAMILY MEMBER 28"/>
    <property type="match status" value="1"/>
</dbReference>
<evidence type="ECO:0000259" key="7">
    <source>
        <dbReference type="Pfam" id="PF01061"/>
    </source>
</evidence>